<evidence type="ECO:0000256" key="2">
    <source>
        <dbReference type="SAM" id="SignalP"/>
    </source>
</evidence>
<dbReference type="OrthoDB" id="8740273at2"/>
<dbReference type="Proteomes" id="UP000318437">
    <property type="component" value="Unassembled WGS sequence"/>
</dbReference>
<dbReference type="Pfam" id="PF07313">
    <property type="entry name" value="AmiA-like"/>
    <property type="match status" value="1"/>
</dbReference>
<organism evidence="3 4">
    <name type="scientific">Bythopirellula polymerisocia</name>
    <dbReference type="NCBI Taxonomy" id="2528003"/>
    <lineage>
        <taxon>Bacteria</taxon>
        <taxon>Pseudomonadati</taxon>
        <taxon>Planctomycetota</taxon>
        <taxon>Planctomycetia</taxon>
        <taxon>Pirellulales</taxon>
        <taxon>Lacipirellulaceae</taxon>
        <taxon>Bythopirellula</taxon>
    </lineage>
</organism>
<dbReference type="Gene3D" id="1.10.3670.10">
    <property type="entry name" value="Putative xylanase like domain"/>
    <property type="match status" value="1"/>
</dbReference>
<dbReference type="SUPFAM" id="SSF54001">
    <property type="entry name" value="Cysteine proteinases"/>
    <property type="match status" value="1"/>
</dbReference>
<dbReference type="InterPro" id="IPR038765">
    <property type="entry name" value="Papain-like_cys_pep_sf"/>
</dbReference>
<name>A0A5C6CZ43_9BACT</name>
<reference evidence="3 4" key="1">
    <citation type="submission" date="2019-02" db="EMBL/GenBank/DDBJ databases">
        <title>Deep-cultivation of Planctomycetes and their phenomic and genomic characterization uncovers novel biology.</title>
        <authorList>
            <person name="Wiegand S."/>
            <person name="Jogler M."/>
            <person name="Boedeker C."/>
            <person name="Pinto D."/>
            <person name="Vollmers J."/>
            <person name="Rivas-Marin E."/>
            <person name="Kohn T."/>
            <person name="Peeters S.H."/>
            <person name="Heuer A."/>
            <person name="Rast P."/>
            <person name="Oberbeckmann S."/>
            <person name="Bunk B."/>
            <person name="Jeske O."/>
            <person name="Meyerdierks A."/>
            <person name="Storesund J.E."/>
            <person name="Kallscheuer N."/>
            <person name="Luecker S."/>
            <person name="Lage O.M."/>
            <person name="Pohl T."/>
            <person name="Merkel B.J."/>
            <person name="Hornburger P."/>
            <person name="Mueller R.-W."/>
            <person name="Bruemmer F."/>
            <person name="Labrenz M."/>
            <person name="Spormann A.M."/>
            <person name="Op Den Camp H."/>
            <person name="Overmann J."/>
            <person name="Amann R."/>
            <person name="Jetten M.S.M."/>
            <person name="Mascher T."/>
            <person name="Medema M.H."/>
            <person name="Devos D.P."/>
            <person name="Kaster A.-K."/>
            <person name="Ovreas L."/>
            <person name="Rohde M."/>
            <person name="Galperin M.Y."/>
            <person name="Jogler C."/>
        </authorList>
    </citation>
    <scope>NUCLEOTIDE SEQUENCE [LARGE SCALE GENOMIC DNA]</scope>
    <source>
        <strain evidence="3 4">Pla144</strain>
    </source>
</reference>
<evidence type="ECO:0008006" key="5">
    <source>
        <dbReference type="Google" id="ProtNLM"/>
    </source>
</evidence>
<feature type="signal peptide" evidence="2">
    <location>
        <begin position="1"/>
        <end position="31"/>
    </location>
</feature>
<protein>
    <recommendedName>
        <fullName evidence="5">DUF1460 domain-containing protein</fullName>
    </recommendedName>
</protein>
<dbReference type="RefSeq" id="WP_146447821.1">
    <property type="nucleotide sequence ID" value="NZ_SJPS01000001.1"/>
</dbReference>
<dbReference type="Gene3D" id="2.30.260.10">
    <property type="entry name" value="putative xylanase like domain"/>
    <property type="match status" value="1"/>
</dbReference>
<feature type="chain" id="PRO_5023081166" description="DUF1460 domain-containing protein" evidence="2">
    <location>
        <begin position="32"/>
        <end position="351"/>
    </location>
</feature>
<evidence type="ECO:0000313" key="3">
    <source>
        <dbReference type="EMBL" id="TWU29860.1"/>
    </source>
</evidence>
<dbReference type="EMBL" id="SJPS01000001">
    <property type="protein sequence ID" value="TWU29860.1"/>
    <property type="molecule type" value="Genomic_DNA"/>
</dbReference>
<keyword evidence="2" id="KW-0732">Signal</keyword>
<feature type="region of interest" description="Disordered" evidence="1">
    <location>
        <begin position="330"/>
        <end position="351"/>
    </location>
</feature>
<accession>A0A5C6CZ43</accession>
<dbReference type="InterPro" id="IPR010846">
    <property type="entry name" value="AmiA-like"/>
</dbReference>
<keyword evidence="4" id="KW-1185">Reference proteome</keyword>
<evidence type="ECO:0000313" key="4">
    <source>
        <dbReference type="Proteomes" id="UP000318437"/>
    </source>
</evidence>
<sequence length="351" mass="39535" precursor="true">MKPTMKAPFLILALFVSSVGLFSTTLSSASAALTNEQTAACQQLGLEPEQIAQLLDKPLHEFTETEVDAYLRFLSATEPDLRQRILRLARKNIGQPYEIYLLGEMPFEPYDPQPIYCLGKSDCVVFAEHTYAMALSQNWPSFMKMLQRIRYRDGHLGVTTRNHYTEADWNISNRWLVEDITAQLAGDQAVKFSETIDRARFFKNRYQLQVDVPVEKHEDIYLPYAEIDEAKNDLQDGDFVNVVRATFKPDAPPNEVSGGSAYVGHVGLIAHGLNGEVHLIHSTPPQVREEPIEEYIARSTKENAANDAAGKARLVGFKFLRLREQPLKNLQQIDGPDAPRVTLPSGNEAQF</sequence>
<gene>
    <name evidence="3" type="ORF">Pla144_06400</name>
</gene>
<evidence type="ECO:0000256" key="1">
    <source>
        <dbReference type="SAM" id="MobiDB-lite"/>
    </source>
</evidence>
<dbReference type="AlphaFoldDB" id="A0A5C6CZ43"/>
<comment type="caution">
    <text evidence="3">The sequence shown here is derived from an EMBL/GenBank/DDBJ whole genome shotgun (WGS) entry which is preliminary data.</text>
</comment>
<proteinExistence type="predicted"/>